<organism evidence="1 2">
    <name type="scientific">Metarhizium robertsii</name>
    <dbReference type="NCBI Taxonomy" id="568076"/>
    <lineage>
        <taxon>Eukaryota</taxon>
        <taxon>Fungi</taxon>
        <taxon>Dikarya</taxon>
        <taxon>Ascomycota</taxon>
        <taxon>Pezizomycotina</taxon>
        <taxon>Sordariomycetes</taxon>
        <taxon>Hypocreomycetidae</taxon>
        <taxon>Hypocreales</taxon>
        <taxon>Clavicipitaceae</taxon>
        <taxon>Metarhizium</taxon>
    </lineage>
</organism>
<sequence>MATHWTYGENFYFWSHVIPEMFDDSDPPGKKFSWNKAAEMMKEKYGQTFRTYKGGSLSIKEMHMARYTRGKHWLKRLWRVFQVKRMWRVLKQGKTQARQRNNNAMQDRGLKGHRCRSGSLEDGDNRLPLCGCLKRRYPISDNTRAGSYGTMVIDVTMGISLPFGKLHWMGDFGCQTRVEDGGFELGLD</sequence>
<evidence type="ECO:0000313" key="1">
    <source>
        <dbReference type="EMBL" id="EXU98381.1"/>
    </source>
</evidence>
<evidence type="ECO:0000313" key="2">
    <source>
        <dbReference type="Proteomes" id="UP000030151"/>
    </source>
</evidence>
<dbReference type="EMBL" id="JELW01000027">
    <property type="protein sequence ID" value="EXU98381.1"/>
    <property type="molecule type" value="Genomic_DNA"/>
</dbReference>
<comment type="caution">
    <text evidence="1">The sequence shown here is derived from an EMBL/GenBank/DDBJ whole genome shotgun (WGS) entry which is preliminary data.</text>
</comment>
<reference evidence="1 2" key="1">
    <citation type="submission" date="2014-02" db="EMBL/GenBank/DDBJ databases">
        <title>The genome sequence of the entomopathogenic fungus Metarhizium robertsii ARSEF 2575.</title>
        <authorList>
            <person name="Giuliano Garisto Donzelli B."/>
            <person name="Roe B.A."/>
            <person name="Macmil S.L."/>
            <person name="Krasnoff S.B."/>
            <person name="Gibson D.M."/>
        </authorList>
    </citation>
    <scope>NUCLEOTIDE SEQUENCE [LARGE SCALE GENOMIC DNA]</scope>
    <source>
        <strain evidence="1 2">ARSEF 2575</strain>
    </source>
</reference>
<protein>
    <submittedName>
        <fullName evidence="1">Uncharacterized protein</fullName>
    </submittedName>
</protein>
<proteinExistence type="predicted"/>
<accession>A0A0A1UQY8</accession>
<name>A0A0A1UQY8_9HYPO</name>
<dbReference type="AlphaFoldDB" id="A0A0A1UQY8"/>
<gene>
    <name evidence="1" type="ORF">X797_008558</name>
</gene>
<dbReference type="Proteomes" id="UP000030151">
    <property type="component" value="Unassembled WGS sequence"/>
</dbReference>
<dbReference type="HOGENOM" id="CLU_1441377_0_0_1"/>